<feature type="transmembrane region" description="Helical" evidence="6">
    <location>
        <begin position="17"/>
        <end position="36"/>
    </location>
</feature>
<evidence type="ECO:0000256" key="5">
    <source>
        <dbReference type="SAM" id="MobiDB-lite"/>
    </source>
</evidence>
<keyword evidence="4 6" id="KW-0472">Membrane</keyword>
<evidence type="ECO:0000313" key="8">
    <source>
        <dbReference type="EMBL" id="KAJ6242305.1"/>
    </source>
</evidence>
<comment type="subcellular location">
    <subcellularLocation>
        <location evidence="1">Membrane</location>
        <topology evidence="1">Multi-pass membrane protein</topology>
    </subcellularLocation>
</comment>
<keyword evidence="9" id="KW-1185">Reference proteome</keyword>
<evidence type="ECO:0000256" key="4">
    <source>
        <dbReference type="ARBA" id="ARBA00023136"/>
    </source>
</evidence>
<feature type="transmembrane region" description="Helical" evidence="6">
    <location>
        <begin position="354"/>
        <end position="376"/>
    </location>
</feature>
<accession>A0ABQ8YCN9</accession>
<dbReference type="EMBL" id="JAOAOG010000176">
    <property type="protein sequence ID" value="KAJ6242305.1"/>
    <property type="molecule type" value="Genomic_DNA"/>
</dbReference>
<dbReference type="Proteomes" id="UP001150062">
    <property type="component" value="Unassembled WGS sequence"/>
</dbReference>
<protein>
    <submittedName>
        <fullName evidence="8">Transmembrane protein</fullName>
    </submittedName>
</protein>
<dbReference type="PANTHER" id="PTHR31918:SF1">
    <property type="entry name" value="TRANSMEMBRANE PROTEIN 181"/>
    <property type="match status" value="1"/>
</dbReference>
<dbReference type="Pfam" id="PF06664">
    <property type="entry name" value="WLS-like_TM"/>
    <property type="match status" value="1"/>
</dbReference>
<evidence type="ECO:0000256" key="3">
    <source>
        <dbReference type="ARBA" id="ARBA00022989"/>
    </source>
</evidence>
<proteinExistence type="predicted"/>
<name>A0ABQ8YCN9_9EUKA</name>
<feature type="transmembrane region" description="Helical" evidence="6">
    <location>
        <begin position="278"/>
        <end position="299"/>
    </location>
</feature>
<evidence type="ECO:0000256" key="1">
    <source>
        <dbReference type="ARBA" id="ARBA00004141"/>
    </source>
</evidence>
<feature type="region of interest" description="Disordered" evidence="5">
    <location>
        <begin position="440"/>
        <end position="496"/>
    </location>
</feature>
<feature type="transmembrane region" description="Helical" evidence="6">
    <location>
        <begin position="213"/>
        <end position="234"/>
    </location>
</feature>
<feature type="transmembrane region" description="Helical" evidence="6">
    <location>
        <begin position="388"/>
        <end position="410"/>
    </location>
</feature>
<feature type="transmembrane region" description="Helical" evidence="6">
    <location>
        <begin position="319"/>
        <end position="342"/>
    </location>
</feature>
<gene>
    <name evidence="8" type="ORF">M0813_22748</name>
</gene>
<keyword evidence="2 6" id="KW-0812">Transmembrane</keyword>
<evidence type="ECO:0000256" key="6">
    <source>
        <dbReference type="SAM" id="Phobius"/>
    </source>
</evidence>
<keyword evidence="3 6" id="KW-1133">Transmembrane helix</keyword>
<sequence length="496" mass="58830">MEKQHQLRIDKMGKKQYIIITIILIVLIGLCAIIGFCGPRHYMYIYKTWSDLDQQPYNFTITHMLGFNRFIELSAKPEKEIIDDDKEYLIEYNLEIFAKNNEENVGKWVTVEKLSQTRNVVQTKKKDFENSTIFYIPTVKYQRYRFDIKANAVDSELDFENIHFTFKYLNEYLVLFKLLFRYFFIVLLCSWILYLTYKYKERSFKTLSYMEKWLYVLLFTTLMANNPLWPIILIKYSVFLQVIDGIFFSTHYTLLLAFWYFVLLPIQNQEDDINLKKYYIPKIVYFVLIFSMMLMNNLSAKLYDPSNGKYNTLRSSPPYLSSLIILLILFIVYVGYLIYLGLKKYQKVRNHKSLFRHFSFLVFMSAPVLLYSTFIISGHVVNQFSSTAIEFFLTYLIFNLYIIALSFAYFSKIEKINRSTKSEDDNDDLSDKQILKKQNKIDELSSDEQGGELVSLEKNKDNEDNGFMYPTVEGVDSSDNDYYSVEENQEKSSSSN</sequence>
<evidence type="ECO:0000256" key="2">
    <source>
        <dbReference type="ARBA" id="ARBA00022692"/>
    </source>
</evidence>
<dbReference type="PANTHER" id="PTHR31918">
    <property type="entry name" value="TRANSMEMBRANE PROTEIN 181"/>
    <property type="match status" value="1"/>
</dbReference>
<dbReference type="InterPro" id="IPR040416">
    <property type="entry name" value="TMEM181"/>
</dbReference>
<comment type="caution">
    <text evidence="8">The sequence shown here is derived from an EMBL/GenBank/DDBJ whole genome shotgun (WGS) entry which is preliminary data.</text>
</comment>
<reference evidence="8" key="1">
    <citation type="submission" date="2022-08" db="EMBL/GenBank/DDBJ databases">
        <title>Novel sulfate-reducing endosymbionts in the free-living metamonad Anaeramoeba.</title>
        <authorList>
            <person name="Jerlstrom-Hultqvist J."/>
            <person name="Cepicka I."/>
            <person name="Gallot-Lavallee L."/>
            <person name="Salas-Leiva D."/>
            <person name="Curtis B.A."/>
            <person name="Zahonova K."/>
            <person name="Pipaliya S."/>
            <person name="Dacks J."/>
            <person name="Roger A.J."/>
        </authorList>
    </citation>
    <scope>NUCLEOTIDE SEQUENCE</scope>
    <source>
        <strain evidence="8">Schooner1</strain>
    </source>
</reference>
<feature type="transmembrane region" description="Helical" evidence="6">
    <location>
        <begin position="179"/>
        <end position="197"/>
    </location>
</feature>
<feature type="transmembrane region" description="Helical" evidence="6">
    <location>
        <begin position="246"/>
        <end position="266"/>
    </location>
</feature>
<evidence type="ECO:0000313" key="9">
    <source>
        <dbReference type="Proteomes" id="UP001150062"/>
    </source>
</evidence>
<evidence type="ECO:0000259" key="7">
    <source>
        <dbReference type="Pfam" id="PF06664"/>
    </source>
</evidence>
<dbReference type="InterPro" id="IPR047843">
    <property type="entry name" value="WLS-like_TM"/>
</dbReference>
<organism evidence="8 9">
    <name type="scientific">Anaeramoeba flamelloides</name>
    <dbReference type="NCBI Taxonomy" id="1746091"/>
    <lineage>
        <taxon>Eukaryota</taxon>
        <taxon>Metamonada</taxon>
        <taxon>Anaeramoebidae</taxon>
        <taxon>Anaeramoeba</taxon>
    </lineage>
</organism>
<feature type="domain" description="Wntless-like transmembrane" evidence="7">
    <location>
        <begin position="175"/>
        <end position="410"/>
    </location>
</feature>